<evidence type="ECO:0000256" key="6">
    <source>
        <dbReference type="ARBA" id="ARBA00023295"/>
    </source>
</evidence>
<reference evidence="9 10" key="1">
    <citation type="journal article" date="2024" name="Appl. Environ. Microbiol.">
        <title>Pontiella agarivorans sp. nov., a novel marine anaerobic bacterium capable of degrading macroalgal polysaccharides and fixing nitrogen.</title>
        <authorList>
            <person name="Liu N."/>
            <person name="Kivenson V."/>
            <person name="Peng X."/>
            <person name="Cui Z."/>
            <person name="Lankiewicz T.S."/>
            <person name="Gosselin K.M."/>
            <person name="English C.J."/>
            <person name="Blair E.M."/>
            <person name="O'Malley M.A."/>
            <person name="Valentine D.L."/>
        </authorList>
    </citation>
    <scope>NUCLEOTIDE SEQUENCE [LARGE SCALE GENOMIC DNA]</scope>
    <source>
        <strain evidence="9 10">NLcol2</strain>
    </source>
</reference>
<dbReference type="InterPro" id="IPR016286">
    <property type="entry name" value="FUC_metazoa-typ"/>
</dbReference>
<dbReference type="InterPro" id="IPR013780">
    <property type="entry name" value="Glyco_hydro_b"/>
</dbReference>
<keyword evidence="6" id="KW-0326">Glycosidase</keyword>
<dbReference type="EMBL" id="JARVCO010000010">
    <property type="protein sequence ID" value="MDZ8119063.1"/>
    <property type="molecule type" value="Genomic_DNA"/>
</dbReference>
<dbReference type="Pfam" id="PF01120">
    <property type="entry name" value="Alpha_L_fucos"/>
    <property type="match status" value="1"/>
</dbReference>
<organism evidence="9 10">
    <name type="scientific">Pontiella agarivorans</name>
    <dbReference type="NCBI Taxonomy" id="3038953"/>
    <lineage>
        <taxon>Bacteria</taxon>
        <taxon>Pseudomonadati</taxon>
        <taxon>Kiritimatiellota</taxon>
        <taxon>Kiritimatiellia</taxon>
        <taxon>Kiritimatiellales</taxon>
        <taxon>Pontiellaceae</taxon>
        <taxon>Pontiella</taxon>
    </lineage>
</organism>
<comment type="function">
    <text evidence="1">Alpha-L-fucosidase is responsible for hydrolyzing the alpha-1,6-linked fucose joined to the reducing-end N-acetylglucosamine of the carbohydrate moieties of glycoproteins.</text>
</comment>
<comment type="similarity">
    <text evidence="2">Belongs to the glycosyl hydrolase 29 family.</text>
</comment>
<evidence type="ECO:0000256" key="5">
    <source>
        <dbReference type="ARBA" id="ARBA00022801"/>
    </source>
</evidence>
<keyword evidence="4" id="KW-0732">Signal</keyword>
<evidence type="ECO:0000259" key="8">
    <source>
        <dbReference type="Pfam" id="PF16757"/>
    </source>
</evidence>
<evidence type="ECO:0000256" key="1">
    <source>
        <dbReference type="ARBA" id="ARBA00004071"/>
    </source>
</evidence>
<dbReference type="Gene3D" id="3.20.20.80">
    <property type="entry name" value="Glycosidases"/>
    <property type="match status" value="1"/>
</dbReference>
<dbReference type="InterPro" id="IPR017853">
    <property type="entry name" value="GH"/>
</dbReference>
<dbReference type="PANTHER" id="PTHR10030:SF37">
    <property type="entry name" value="ALPHA-L-FUCOSIDASE-RELATED"/>
    <property type="match status" value="1"/>
</dbReference>
<protein>
    <recommendedName>
        <fullName evidence="3">alpha-L-fucosidase</fullName>
        <ecNumber evidence="3">3.2.1.51</ecNumber>
    </recommendedName>
</protein>
<dbReference type="InterPro" id="IPR000933">
    <property type="entry name" value="Glyco_hydro_29"/>
</dbReference>
<evidence type="ECO:0000313" key="9">
    <source>
        <dbReference type="EMBL" id="MDZ8119063.1"/>
    </source>
</evidence>
<keyword evidence="5" id="KW-0378">Hydrolase</keyword>
<dbReference type="PANTHER" id="PTHR10030">
    <property type="entry name" value="ALPHA-L-FUCOSIDASE"/>
    <property type="match status" value="1"/>
</dbReference>
<dbReference type="InterPro" id="IPR057739">
    <property type="entry name" value="Glyco_hydro_29_N"/>
</dbReference>
<feature type="domain" description="Glycoside hydrolase family 29 N-terminal" evidence="7">
    <location>
        <begin position="7"/>
        <end position="371"/>
    </location>
</feature>
<feature type="domain" description="Alpha-L-fucosidase C-terminal" evidence="8">
    <location>
        <begin position="407"/>
        <end position="475"/>
    </location>
</feature>
<dbReference type="SUPFAM" id="SSF51445">
    <property type="entry name" value="(Trans)glycosidases"/>
    <property type="match status" value="1"/>
</dbReference>
<gene>
    <name evidence="9" type="ORF">P9H32_10550</name>
</gene>
<evidence type="ECO:0000256" key="4">
    <source>
        <dbReference type="ARBA" id="ARBA00022729"/>
    </source>
</evidence>
<sequence>MGSCLAQADVFEPTVISLSQHEAAPEWLQDGKLGIYFHWGVYSVAAYGNEWYPRSIHFEGSGPNKFHREKYGELNEFGYHDLIPLFKAEHFDADEWAALFKASGACFAGPVAEHHDGFAMWDSAVTPWNAMDMGPKRDLVGEILTAVRKQDLKTITTFHHARNLQRLNRSWKKEHAKGIHKGFKGTFYPYHPELPTGSADPKLRMLYGNMPEGQWLEELWLPKLKEVIDAYHPDLIWFDSTLGKIPMNYRLEFAAYYLNAAEQWEGAQVGIIRKLAAFPDSFSIRDHEKSREPDILPDVWMTDDTLSTGSWSYTEDLQIKPLYKVVHALIDTVSKNGVVLLNISPKADGTIPQNQKDALLGLGAWLKQNGEAIYGTRPWINAAEGPAAAPEGGLKNAKKFLALEYSAKDIRYTASKDGKTVYAFALGIPGKDESIVLKTFLEKGIEVDRVELLNGDAVQWEMSDTGLEVHLITPATEDMAVILRISLN</sequence>
<dbReference type="SMART" id="SM00812">
    <property type="entry name" value="Alpha_L_fucos"/>
    <property type="match status" value="1"/>
</dbReference>
<evidence type="ECO:0000259" key="7">
    <source>
        <dbReference type="Pfam" id="PF01120"/>
    </source>
</evidence>
<dbReference type="Proteomes" id="UP001290861">
    <property type="component" value="Unassembled WGS sequence"/>
</dbReference>
<evidence type="ECO:0000313" key="10">
    <source>
        <dbReference type="Proteomes" id="UP001290861"/>
    </source>
</evidence>
<name>A0ABU5MXX1_9BACT</name>
<dbReference type="PIRSF" id="PIRSF001092">
    <property type="entry name" value="Alpha-L-fucosidase"/>
    <property type="match status" value="1"/>
</dbReference>
<evidence type="ECO:0000256" key="3">
    <source>
        <dbReference type="ARBA" id="ARBA00012662"/>
    </source>
</evidence>
<dbReference type="InterPro" id="IPR031919">
    <property type="entry name" value="Fucosidase_C"/>
</dbReference>
<accession>A0ABU5MXX1</accession>
<proteinExistence type="inferred from homology"/>
<dbReference type="Pfam" id="PF16757">
    <property type="entry name" value="Fucosidase_C"/>
    <property type="match status" value="1"/>
</dbReference>
<dbReference type="EC" id="3.2.1.51" evidence="3"/>
<dbReference type="Gene3D" id="2.60.40.1180">
    <property type="entry name" value="Golgi alpha-mannosidase II"/>
    <property type="match status" value="1"/>
</dbReference>
<evidence type="ECO:0000256" key="2">
    <source>
        <dbReference type="ARBA" id="ARBA00007951"/>
    </source>
</evidence>
<keyword evidence="10" id="KW-1185">Reference proteome</keyword>
<comment type="caution">
    <text evidence="9">The sequence shown here is derived from an EMBL/GenBank/DDBJ whole genome shotgun (WGS) entry which is preliminary data.</text>
</comment>